<dbReference type="PRINTS" id="PR00950">
    <property type="entry name" value="TYPE3IMSPROT"/>
</dbReference>
<dbReference type="RefSeq" id="WP_169147824.1">
    <property type="nucleotide sequence ID" value="NZ_JABBGA010000024.1"/>
</dbReference>
<feature type="transmembrane region" description="Helical" evidence="13">
    <location>
        <begin position="97"/>
        <end position="121"/>
    </location>
</feature>
<dbReference type="SUPFAM" id="SSF160544">
    <property type="entry name" value="EscU C-terminal domain-like"/>
    <property type="match status" value="1"/>
</dbReference>
<keyword evidence="11 13" id="KW-1006">Bacterial flagellum protein export</keyword>
<keyword evidence="15" id="KW-0966">Cell projection</keyword>
<evidence type="ECO:0000256" key="6">
    <source>
        <dbReference type="ARBA" id="ARBA00022692"/>
    </source>
</evidence>
<feature type="compositionally biased region" description="Basic and acidic residues" evidence="14">
    <location>
        <begin position="7"/>
        <end position="25"/>
    </location>
</feature>
<evidence type="ECO:0000256" key="8">
    <source>
        <dbReference type="ARBA" id="ARBA00022927"/>
    </source>
</evidence>
<dbReference type="InterPro" id="IPR006135">
    <property type="entry name" value="T3SS_substrate_exporter"/>
</dbReference>
<dbReference type="EMBL" id="JABBGA010000024">
    <property type="protein sequence ID" value="NML28295.1"/>
    <property type="molecule type" value="Genomic_DNA"/>
</dbReference>
<evidence type="ECO:0000313" key="15">
    <source>
        <dbReference type="EMBL" id="NML28295.1"/>
    </source>
</evidence>
<dbReference type="NCBIfam" id="TIGR00328">
    <property type="entry name" value="flhB"/>
    <property type="match status" value="1"/>
</dbReference>
<keyword evidence="10 13" id="KW-0472">Membrane</keyword>
<feature type="transmembrane region" description="Helical" evidence="13">
    <location>
        <begin position="185"/>
        <end position="214"/>
    </location>
</feature>
<accession>A0A848GBQ7</accession>
<dbReference type="Pfam" id="PF01312">
    <property type="entry name" value="Bac_export_2"/>
    <property type="match status" value="1"/>
</dbReference>
<evidence type="ECO:0000256" key="9">
    <source>
        <dbReference type="ARBA" id="ARBA00022989"/>
    </source>
</evidence>
<keyword evidence="7 13" id="KW-1005">Bacterial flagellum biogenesis</keyword>
<keyword evidence="6 13" id="KW-0812">Transmembrane</keyword>
<comment type="similarity">
    <text evidence="2 13">Belongs to the type III secretion exporter family.</text>
</comment>
<evidence type="ECO:0000256" key="13">
    <source>
        <dbReference type="RuleBase" id="RU364091"/>
    </source>
</evidence>
<evidence type="ECO:0000256" key="5">
    <source>
        <dbReference type="ARBA" id="ARBA00022475"/>
    </source>
</evidence>
<keyword evidence="16" id="KW-1185">Reference proteome</keyword>
<keyword evidence="9 13" id="KW-1133">Transmembrane helix</keyword>
<keyword evidence="15" id="KW-0969">Cilium</keyword>
<name>A0A848GBQ7_9RHOO</name>
<comment type="function">
    <text evidence="12 13">Required for formation of the rod structure in the basal body of the flagellar apparatus. Together with FliI and FliH, may constitute the export apparatus of flagellin.</text>
</comment>
<keyword evidence="5 13" id="KW-1003">Cell membrane</keyword>
<feature type="transmembrane region" description="Helical" evidence="13">
    <location>
        <begin position="71"/>
        <end position="91"/>
    </location>
</feature>
<evidence type="ECO:0000256" key="4">
    <source>
        <dbReference type="ARBA" id="ARBA00022448"/>
    </source>
</evidence>
<evidence type="ECO:0000256" key="12">
    <source>
        <dbReference type="ARBA" id="ARBA00025078"/>
    </source>
</evidence>
<comment type="subcellular location">
    <subcellularLocation>
        <location evidence="1">Cell membrane</location>
        <topology evidence="1">Multi-pass membrane protein</topology>
    </subcellularLocation>
</comment>
<feature type="transmembrane region" description="Helical" evidence="13">
    <location>
        <begin position="142"/>
        <end position="165"/>
    </location>
</feature>
<keyword evidence="4 13" id="KW-0813">Transport</keyword>
<dbReference type="GO" id="GO:0044780">
    <property type="term" value="P:bacterial-type flagellum assembly"/>
    <property type="evidence" value="ECO:0007669"/>
    <property type="project" value="InterPro"/>
</dbReference>
<dbReference type="InterPro" id="IPR006136">
    <property type="entry name" value="FlhB"/>
</dbReference>
<protein>
    <recommendedName>
        <fullName evidence="3 13">Flagellar biosynthetic protein FlhB</fullName>
    </recommendedName>
</protein>
<dbReference type="InterPro" id="IPR029025">
    <property type="entry name" value="T3SS_substrate_exporter_C"/>
</dbReference>
<keyword evidence="15" id="KW-0282">Flagellum</keyword>
<feature type="region of interest" description="Disordered" evidence="14">
    <location>
        <begin position="1"/>
        <end position="26"/>
    </location>
</feature>
<evidence type="ECO:0000256" key="7">
    <source>
        <dbReference type="ARBA" id="ARBA00022795"/>
    </source>
</evidence>
<evidence type="ECO:0000256" key="3">
    <source>
        <dbReference type="ARBA" id="ARBA00021622"/>
    </source>
</evidence>
<evidence type="ECO:0000256" key="10">
    <source>
        <dbReference type="ARBA" id="ARBA00023136"/>
    </source>
</evidence>
<dbReference type="AlphaFoldDB" id="A0A848GBQ7"/>
<evidence type="ECO:0000256" key="11">
    <source>
        <dbReference type="ARBA" id="ARBA00023225"/>
    </source>
</evidence>
<dbReference type="Proteomes" id="UP000580043">
    <property type="component" value="Unassembled WGS sequence"/>
</dbReference>
<reference evidence="15 16" key="1">
    <citation type="submission" date="2020-04" db="EMBL/GenBank/DDBJ databases">
        <title>Zoogloea sp. G-4-1-14 isolated from soil.</title>
        <authorList>
            <person name="Dahal R.H."/>
        </authorList>
    </citation>
    <scope>NUCLEOTIDE SEQUENCE [LARGE SCALE GENOMIC DNA]</scope>
    <source>
        <strain evidence="15 16">G-4-1-14</strain>
    </source>
</reference>
<dbReference type="GO" id="GO:0009306">
    <property type="term" value="P:protein secretion"/>
    <property type="evidence" value="ECO:0007669"/>
    <property type="project" value="InterPro"/>
</dbReference>
<proteinExistence type="inferred from homology"/>
<dbReference type="PANTHER" id="PTHR30531:SF12">
    <property type="entry name" value="FLAGELLAR BIOSYNTHETIC PROTEIN FLHB"/>
    <property type="match status" value="1"/>
</dbReference>
<evidence type="ECO:0000256" key="14">
    <source>
        <dbReference type="SAM" id="MobiDB-lite"/>
    </source>
</evidence>
<dbReference type="GO" id="GO:0005886">
    <property type="term" value="C:plasma membrane"/>
    <property type="evidence" value="ECO:0007669"/>
    <property type="project" value="UniProtKB-SubCell"/>
</dbReference>
<organism evidence="15 16">
    <name type="scientific">Zoogloea dura</name>
    <dbReference type="NCBI Taxonomy" id="2728840"/>
    <lineage>
        <taxon>Bacteria</taxon>
        <taxon>Pseudomonadati</taxon>
        <taxon>Pseudomonadota</taxon>
        <taxon>Betaproteobacteria</taxon>
        <taxon>Rhodocyclales</taxon>
        <taxon>Zoogloeaceae</taxon>
        <taxon>Zoogloea</taxon>
    </lineage>
</organism>
<evidence type="ECO:0000256" key="2">
    <source>
        <dbReference type="ARBA" id="ARBA00010690"/>
    </source>
</evidence>
<sequence length="384" mass="42280">MADDSDLEKTEPASGRRLEQAREEGQVPQSRELATFIVLVVGVAALYVLGRWGGHRLMHMLRTGLSFERVQVFDVTGMLIALYDVAMEGLLTVAPLLLALVAATFVSPFVMGGWVFSSNILRFDLSRLNPMQGLGRMFSTHGLAELVKATLKAAVVGSVGTWVVWRERDHLFGLMLQPLEASMDEFASLVLFATLLITCSLALLAAIDVPYQLWEYHRKLRMSKEEVRKESKEQEGDPQIKARIRAAQREMSRRRMMTQVPQADVVVTNPTHYAVALKYDPEKSGAPVVVAKGMDLVAQSIRELAKENGVPILEAPPLARALYANCELDQQIPAALYTVVAEVMAWVFQLNHWIAEGGMPPEQPAGLAVPPGLDPAVGDPDATR</sequence>
<gene>
    <name evidence="13 15" type="primary">flhB</name>
    <name evidence="15" type="ORF">HHL15_21255</name>
</gene>
<feature type="region of interest" description="Disordered" evidence="14">
    <location>
        <begin position="364"/>
        <end position="384"/>
    </location>
</feature>
<dbReference type="Gene3D" id="3.40.1690.10">
    <property type="entry name" value="secretion proteins EscU"/>
    <property type="match status" value="1"/>
</dbReference>
<keyword evidence="8 13" id="KW-0653">Protein transport</keyword>
<evidence type="ECO:0000313" key="16">
    <source>
        <dbReference type="Proteomes" id="UP000580043"/>
    </source>
</evidence>
<dbReference type="FunFam" id="3.40.1690.10:FF:000001">
    <property type="entry name" value="Flagellar biosynthetic protein FlhB"/>
    <property type="match status" value="1"/>
</dbReference>
<dbReference type="PANTHER" id="PTHR30531">
    <property type="entry name" value="FLAGELLAR BIOSYNTHETIC PROTEIN FLHB"/>
    <property type="match status" value="1"/>
</dbReference>
<comment type="caution">
    <text evidence="15">The sequence shown here is derived from an EMBL/GenBank/DDBJ whole genome shotgun (WGS) entry which is preliminary data.</text>
</comment>
<feature type="transmembrane region" description="Helical" evidence="13">
    <location>
        <begin position="33"/>
        <end position="50"/>
    </location>
</feature>
<evidence type="ECO:0000256" key="1">
    <source>
        <dbReference type="ARBA" id="ARBA00004651"/>
    </source>
</evidence>
<dbReference type="Gene3D" id="6.10.250.2080">
    <property type="match status" value="1"/>
</dbReference>